<evidence type="ECO:0000313" key="1">
    <source>
        <dbReference type="EMBL" id="MBC6448486.1"/>
    </source>
</evidence>
<protein>
    <submittedName>
        <fullName evidence="1">Uncharacterized protein</fullName>
    </submittedName>
</protein>
<proteinExistence type="predicted"/>
<reference evidence="1 2" key="1">
    <citation type="submission" date="2020-06" db="EMBL/GenBank/DDBJ databases">
        <title>Actinokineospora xiongansis sp. nov., isolated from soil of Baiyangdian.</title>
        <authorList>
            <person name="Zhang X."/>
        </authorList>
    </citation>
    <scope>NUCLEOTIDE SEQUENCE [LARGE SCALE GENOMIC DNA]</scope>
    <source>
        <strain evidence="1 2">HBU206404</strain>
    </source>
</reference>
<comment type="caution">
    <text evidence="1">The sequence shown here is derived from an EMBL/GenBank/DDBJ whole genome shotgun (WGS) entry which is preliminary data.</text>
</comment>
<dbReference type="EMBL" id="JABVED010000007">
    <property type="protein sequence ID" value="MBC6448486.1"/>
    <property type="molecule type" value="Genomic_DNA"/>
</dbReference>
<evidence type="ECO:0000313" key="2">
    <source>
        <dbReference type="Proteomes" id="UP000734823"/>
    </source>
</evidence>
<name>A0ABR7L715_9PSEU</name>
<gene>
    <name evidence="1" type="ORF">GPZ80_15030</name>
</gene>
<sequence length="147" mass="16224">MITREFSMHEDAGGIIRLCRVLATIPVNTWQWSMLDYDGVGRLPDGQPYEQFVSSVRDGGYKFDWPTLTAFAVDLEQTIDCLVVAVHTWDGVAPDRVMADDYEQCLVAVEAFDSSTWTVSINDQALPAVVVRGICVGIDDLVVDGPP</sequence>
<organism evidence="1 2">
    <name type="scientific">Actinokineospora xionganensis</name>
    <dbReference type="NCBI Taxonomy" id="2684470"/>
    <lineage>
        <taxon>Bacteria</taxon>
        <taxon>Bacillati</taxon>
        <taxon>Actinomycetota</taxon>
        <taxon>Actinomycetes</taxon>
        <taxon>Pseudonocardiales</taxon>
        <taxon>Pseudonocardiaceae</taxon>
        <taxon>Actinokineospora</taxon>
    </lineage>
</organism>
<accession>A0ABR7L715</accession>
<dbReference type="RefSeq" id="WP_187220957.1">
    <property type="nucleotide sequence ID" value="NZ_JABVED010000007.1"/>
</dbReference>
<dbReference type="Proteomes" id="UP000734823">
    <property type="component" value="Unassembled WGS sequence"/>
</dbReference>
<keyword evidence="2" id="KW-1185">Reference proteome</keyword>